<dbReference type="EMBL" id="DSRU01000400">
    <property type="protein sequence ID" value="HFN01357.1"/>
    <property type="molecule type" value="Genomic_DNA"/>
</dbReference>
<sequence>MSHWVQIKGIIQQGYGVASGRAGDPRFPGGTIEMQKPAFAARGLNLEQYFPGTINVSIHPHQYAIKQAKYTFRNVQWALERPSEDFSFFDCRVTLSNGSRVEGLIYYPHPETKPEHFQNPEIIELILPFVEGLQYGNELLLEVNPEQIEINYQKSI</sequence>
<comment type="caution">
    <text evidence="1">The sequence shown here is derived from an EMBL/GenBank/DDBJ whole genome shotgun (WGS) entry which is preliminary data.</text>
</comment>
<evidence type="ECO:0000313" key="1">
    <source>
        <dbReference type="EMBL" id="HFN01357.1"/>
    </source>
</evidence>
<reference evidence="1" key="1">
    <citation type="journal article" date="2020" name="mSystems">
        <title>Genome- and Community-Level Interaction Insights into Carbon Utilization and Element Cycling Functions of Hydrothermarchaeota in Hydrothermal Sediment.</title>
        <authorList>
            <person name="Zhou Z."/>
            <person name="Liu Y."/>
            <person name="Xu W."/>
            <person name="Pan J."/>
            <person name="Luo Z.H."/>
            <person name="Li M."/>
        </authorList>
    </citation>
    <scope>NUCLEOTIDE SEQUENCE [LARGE SCALE GENOMIC DNA]</scope>
    <source>
        <strain evidence="1">SpSt-418</strain>
    </source>
</reference>
<proteinExistence type="predicted"/>
<name>A0A7C3PM78_9CYAN</name>
<organism evidence="1">
    <name type="scientific">Oscillatoriales cyanobacterium SpSt-418</name>
    <dbReference type="NCBI Taxonomy" id="2282169"/>
    <lineage>
        <taxon>Bacteria</taxon>
        <taxon>Bacillati</taxon>
        <taxon>Cyanobacteriota</taxon>
        <taxon>Cyanophyceae</taxon>
        <taxon>Oscillatoriophycideae</taxon>
        <taxon>Oscillatoriales</taxon>
    </lineage>
</organism>
<protein>
    <submittedName>
        <fullName evidence="1">Uncharacterized protein</fullName>
    </submittedName>
</protein>
<accession>A0A7C3PM78</accession>
<dbReference type="AlphaFoldDB" id="A0A7C3PM78"/>
<gene>
    <name evidence="1" type="ORF">ENR64_27150</name>
</gene>